<reference evidence="9" key="1">
    <citation type="submission" date="2022-12" db="EMBL/GenBank/DDBJ databases">
        <title>Draft genome assemblies for two species of Escallonia (Escalloniales).</title>
        <authorList>
            <person name="Chanderbali A."/>
            <person name="Dervinis C."/>
            <person name="Anghel I."/>
            <person name="Soltis D."/>
            <person name="Soltis P."/>
            <person name="Zapata F."/>
        </authorList>
    </citation>
    <scope>NUCLEOTIDE SEQUENCE</scope>
    <source>
        <strain evidence="9">UCBG92.1500</strain>
        <tissue evidence="9">Leaf</tissue>
    </source>
</reference>
<evidence type="ECO:0000313" key="10">
    <source>
        <dbReference type="Proteomes" id="UP001187471"/>
    </source>
</evidence>
<dbReference type="InterPro" id="IPR039799">
    <property type="entry name" value="ALR/ERV"/>
</dbReference>
<dbReference type="Pfam" id="PF04777">
    <property type="entry name" value="Evr1_Alr"/>
    <property type="match status" value="2"/>
</dbReference>
<evidence type="ECO:0000256" key="2">
    <source>
        <dbReference type="ARBA" id="ARBA00022630"/>
    </source>
</evidence>
<dbReference type="Proteomes" id="UP001187471">
    <property type="component" value="Unassembled WGS sequence"/>
</dbReference>
<evidence type="ECO:0000259" key="8">
    <source>
        <dbReference type="PROSITE" id="PS51324"/>
    </source>
</evidence>
<protein>
    <recommendedName>
        <fullName evidence="6">Sulfhydryl oxidase</fullName>
        <ecNumber evidence="6">1.8.3.2</ecNumber>
    </recommendedName>
</protein>
<dbReference type="EMBL" id="JAVXUO010002312">
    <property type="protein sequence ID" value="KAK2974493.1"/>
    <property type="molecule type" value="Genomic_DNA"/>
</dbReference>
<dbReference type="InterPro" id="IPR017905">
    <property type="entry name" value="ERV/ALR_sulphydryl_oxidase"/>
</dbReference>
<feature type="region of interest" description="Disordered" evidence="7">
    <location>
        <begin position="34"/>
        <end position="80"/>
    </location>
</feature>
<keyword evidence="4 6" id="KW-0560">Oxidoreductase</keyword>
<comment type="catalytic activity">
    <reaction evidence="6">
        <text>2 R'C(R)SH + O2 = R'C(R)S-S(R)CR' + H2O2</text>
        <dbReference type="Rhea" id="RHEA:17357"/>
        <dbReference type="ChEBI" id="CHEBI:15379"/>
        <dbReference type="ChEBI" id="CHEBI:16240"/>
        <dbReference type="ChEBI" id="CHEBI:16520"/>
        <dbReference type="ChEBI" id="CHEBI:17412"/>
        <dbReference type="EC" id="1.8.3.2"/>
    </reaction>
</comment>
<proteinExistence type="predicted"/>
<organism evidence="9 10">
    <name type="scientific">Escallonia rubra</name>
    <dbReference type="NCBI Taxonomy" id="112253"/>
    <lineage>
        <taxon>Eukaryota</taxon>
        <taxon>Viridiplantae</taxon>
        <taxon>Streptophyta</taxon>
        <taxon>Embryophyta</taxon>
        <taxon>Tracheophyta</taxon>
        <taxon>Spermatophyta</taxon>
        <taxon>Magnoliopsida</taxon>
        <taxon>eudicotyledons</taxon>
        <taxon>Gunneridae</taxon>
        <taxon>Pentapetalae</taxon>
        <taxon>asterids</taxon>
        <taxon>campanulids</taxon>
        <taxon>Escalloniales</taxon>
        <taxon>Escalloniaceae</taxon>
        <taxon>Escallonia</taxon>
    </lineage>
</organism>
<feature type="compositionally biased region" description="Low complexity" evidence="7">
    <location>
        <begin position="49"/>
        <end position="64"/>
    </location>
</feature>
<dbReference type="PROSITE" id="PS51324">
    <property type="entry name" value="ERV_ALR"/>
    <property type="match status" value="1"/>
</dbReference>
<evidence type="ECO:0000256" key="7">
    <source>
        <dbReference type="SAM" id="MobiDB-lite"/>
    </source>
</evidence>
<dbReference type="EC" id="1.8.3.2" evidence="6"/>
<dbReference type="SUPFAM" id="SSF69000">
    <property type="entry name" value="FAD-dependent thiol oxidase"/>
    <property type="match status" value="2"/>
</dbReference>
<dbReference type="PANTHER" id="PTHR12645:SF0">
    <property type="entry name" value="FAD-LINKED SULFHYDRYL OXIDASE ALR"/>
    <property type="match status" value="1"/>
</dbReference>
<comment type="caution">
    <text evidence="9">The sequence shown here is derived from an EMBL/GenBank/DDBJ whole genome shotgun (WGS) entry which is preliminary data.</text>
</comment>
<name>A0AA88QQN4_9ASTE</name>
<evidence type="ECO:0000256" key="3">
    <source>
        <dbReference type="ARBA" id="ARBA00022827"/>
    </source>
</evidence>
<dbReference type="GO" id="GO:0016971">
    <property type="term" value="F:flavin-dependent sulfhydryl oxidase activity"/>
    <property type="evidence" value="ECO:0007669"/>
    <property type="project" value="InterPro"/>
</dbReference>
<dbReference type="GO" id="GO:0050660">
    <property type="term" value="F:flavin adenine dinucleotide binding"/>
    <property type="evidence" value="ECO:0007669"/>
    <property type="project" value="TreeGrafter"/>
</dbReference>
<dbReference type="AlphaFoldDB" id="A0AA88QQN4"/>
<dbReference type="GO" id="GO:0005739">
    <property type="term" value="C:mitochondrion"/>
    <property type="evidence" value="ECO:0007669"/>
    <property type="project" value="TreeGrafter"/>
</dbReference>
<evidence type="ECO:0000313" key="9">
    <source>
        <dbReference type="EMBL" id="KAK2974493.1"/>
    </source>
</evidence>
<dbReference type="InterPro" id="IPR036774">
    <property type="entry name" value="ERV/ALR_sulphydryl_oxid_sf"/>
</dbReference>
<keyword evidence="2 6" id="KW-0285">Flavoprotein</keyword>
<dbReference type="Gene3D" id="1.20.120.310">
    <property type="entry name" value="ERV/ALR sulfhydryl oxidase domain"/>
    <property type="match status" value="1"/>
</dbReference>
<feature type="domain" description="ERV/ALR sulfhydryl oxidase" evidence="8">
    <location>
        <begin position="80"/>
        <end position="221"/>
    </location>
</feature>
<sequence>MSENPLQAICQTFERVSKSVKTQATQLLIGLAHRPSSPTSQQHEHPLFSQSSSPSLYNSNRSGSTLNQSTGILNKEKSATPVTKEELGRATWTLLHTLAAQYPDKPTRQQKKDVKELMGILSRIYPCKECADHFKEVLSIDDVLDDGVGLEDGGLEVVEIDIVGLLELLELDTSFCMFDRANPVQTGSQGDFSQWLCHVHNIVNRSLGKLVFPCERVDARWGKLECEQRACDLQGITTNFGNEAR</sequence>
<keyword evidence="10" id="KW-1185">Reference proteome</keyword>
<keyword evidence="3 6" id="KW-0274">FAD</keyword>
<keyword evidence="5" id="KW-1015">Disulfide bond</keyword>
<comment type="cofactor">
    <cofactor evidence="1 6">
        <name>FAD</name>
        <dbReference type="ChEBI" id="CHEBI:57692"/>
    </cofactor>
</comment>
<gene>
    <name evidence="9" type="ORF">RJ640_018658</name>
</gene>
<evidence type="ECO:0000256" key="5">
    <source>
        <dbReference type="ARBA" id="ARBA00023157"/>
    </source>
</evidence>
<evidence type="ECO:0000256" key="4">
    <source>
        <dbReference type="ARBA" id="ARBA00023002"/>
    </source>
</evidence>
<accession>A0AA88QQN4</accession>
<dbReference type="PANTHER" id="PTHR12645">
    <property type="entry name" value="ALR/ERV"/>
    <property type="match status" value="1"/>
</dbReference>
<evidence type="ECO:0000256" key="1">
    <source>
        <dbReference type="ARBA" id="ARBA00001974"/>
    </source>
</evidence>
<evidence type="ECO:0000256" key="6">
    <source>
        <dbReference type="RuleBase" id="RU371123"/>
    </source>
</evidence>